<dbReference type="AlphaFoldDB" id="A0A512IQY8"/>
<evidence type="ECO:0000313" key="3">
    <source>
        <dbReference type="Proteomes" id="UP000321258"/>
    </source>
</evidence>
<accession>A0A512IQY8</accession>
<sequence length="214" mass="23432">MPRRLAVCIASVGLVFATAASVQAQDGGNFFEMLFGGQTRQVAPAPVEAYGFGDGSRRRYRSERRHAWKVKTRYAALPRAEAVDPDKITGKQPVDQKAILANPTKAILEDKTLRPGDIVVMPGGPKVFTGGADKRHRMSDFEDVKHSRMIDRKTRGQLLAMMVPLGAMPAEQARKVMAVKLKLATQDEIEAAEAGTTTKEATGPRMIMPWKTAQ</sequence>
<dbReference type="RefSeq" id="WP_147079088.1">
    <property type="nucleotide sequence ID" value="NZ_BJZT01000027.1"/>
</dbReference>
<keyword evidence="3" id="KW-1185">Reference proteome</keyword>
<gene>
    <name evidence="2" type="ORF">MHA02_24970</name>
</gene>
<dbReference type="OrthoDB" id="7987917at2"/>
<organism evidence="2 3">
    <name type="scientific">Methylobacterium haplocladii</name>
    <dbReference type="NCBI Taxonomy" id="1176176"/>
    <lineage>
        <taxon>Bacteria</taxon>
        <taxon>Pseudomonadati</taxon>
        <taxon>Pseudomonadota</taxon>
        <taxon>Alphaproteobacteria</taxon>
        <taxon>Hyphomicrobiales</taxon>
        <taxon>Methylobacteriaceae</taxon>
        <taxon>Methylobacterium</taxon>
    </lineage>
</organism>
<protein>
    <submittedName>
        <fullName evidence="2">Uncharacterized protein</fullName>
    </submittedName>
</protein>
<feature type="signal peptide" evidence="1">
    <location>
        <begin position="1"/>
        <end position="24"/>
    </location>
</feature>
<feature type="chain" id="PRO_5021849574" evidence="1">
    <location>
        <begin position="25"/>
        <end position="214"/>
    </location>
</feature>
<keyword evidence="1" id="KW-0732">Signal</keyword>
<evidence type="ECO:0000256" key="1">
    <source>
        <dbReference type="SAM" id="SignalP"/>
    </source>
</evidence>
<reference evidence="2 3" key="1">
    <citation type="submission" date="2019-07" db="EMBL/GenBank/DDBJ databases">
        <title>Whole genome shotgun sequence of Methylobacterium haplocladii NBRC 107714.</title>
        <authorList>
            <person name="Hosoyama A."/>
            <person name="Uohara A."/>
            <person name="Ohji S."/>
            <person name="Ichikawa N."/>
        </authorList>
    </citation>
    <scope>NUCLEOTIDE SEQUENCE [LARGE SCALE GENOMIC DNA]</scope>
    <source>
        <strain evidence="2 3">NBRC 107714</strain>
    </source>
</reference>
<name>A0A512IQY8_9HYPH</name>
<evidence type="ECO:0000313" key="2">
    <source>
        <dbReference type="EMBL" id="GEP00110.1"/>
    </source>
</evidence>
<dbReference type="EMBL" id="BJZT01000027">
    <property type="protein sequence ID" value="GEP00110.1"/>
    <property type="molecule type" value="Genomic_DNA"/>
</dbReference>
<comment type="caution">
    <text evidence="2">The sequence shown here is derived from an EMBL/GenBank/DDBJ whole genome shotgun (WGS) entry which is preliminary data.</text>
</comment>
<proteinExistence type="predicted"/>
<dbReference type="Proteomes" id="UP000321258">
    <property type="component" value="Unassembled WGS sequence"/>
</dbReference>